<comment type="caution">
    <text evidence="2">The sequence shown here is derived from an EMBL/GenBank/DDBJ whole genome shotgun (WGS) entry which is preliminary data.</text>
</comment>
<protein>
    <submittedName>
        <fullName evidence="2">Uncharacterized protein</fullName>
    </submittedName>
</protein>
<dbReference type="InterPro" id="IPR029058">
    <property type="entry name" value="AB_hydrolase_fold"/>
</dbReference>
<dbReference type="RefSeq" id="WP_344867107.1">
    <property type="nucleotide sequence ID" value="NZ_BAAAZN010000018.1"/>
</dbReference>
<organism evidence="2 3">
    <name type="scientific">Amycolatopsis ultiminotia</name>
    <dbReference type="NCBI Taxonomy" id="543629"/>
    <lineage>
        <taxon>Bacteria</taxon>
        <taxon>Bacillati</taxon>
        <taxon>Actinomycetota</taxon>
        <taxon>Actinomycetes</taxon>
        <taxon>Pseudonocardiales</taxon>
        <taxon>Pseudonocardiaceae</taxon>
        <taxon>Amycolatopsis</taxon>
    </lineage>
</organism>
<dbReference type="Proteomes" id="UP001500689">
    <property type="component" value="Unassembled WGS sequence"/>
</dbReference>
<feature type="signal peptide" evidence="1">
    <location>
        <begin position="1"/>
        <end position="22"/>
    </location>
</feature>
<evidence type="ECO:0000313" key="2">
    <source>
        <dbReference type="EMBL" id="GAA3573261.1"/>
    </source>
</evidence>
<evidence type="ECO:0000313" key="3">
    <source>
        <dbReference type="Proteomes" id="UP001500689"/>
    </source>
</evidence>
<dbReference type="Gene3D" id="3.40.50.1820">
    <property type="entry name" value="alpha/beta hydrolase"/>
    <property type="match status" value="1"/>
</dbReference>
<keyword evidence="1" id="KW-0732">Signal</keyword>
<dbReference type="EMBL" id="BAAAZN010000018">
    <property type="protein sequence ID" value="GAA3573261.1"/>
    <property type="molecule type" value="Genomic_DNA"/>
</dbReference>
<proteinExistence type="predicted"/>
<feature type="chain" id="PRO_5045910992" evidence="1">
    <location>
        <begin position="23"/>
        <end position="158"/>
    </location>
</feature>
<name>A0ABP6XXI4_9PSEU</name>
<gene>
    <name evidence="2" type="ORF">GCM10022222_66960</name>
</gene>
<accession>A0ABP6XXI4</accession>
<reference evidence="3" key="1">
    <citation type="journal article" date="2019" name="Int. J. Syst. Evol. Microbiol.">
        <title>The Global Catalogue of Microorganisms (GCM) 10K type strain sequencing project: providing services to taxonomists for standard genome sequencing and annotation.</title>
        <authorList>
            <consortium name="The Broad Institute Genomics Platform"/>
            <consortium name="The Broad Institute Genome Sequencing Center for Infectious Disease"/>
            <person name="Wu L."/>
            <person name="Ma J."/>
        </authorList>
    </citation>
    <scope>NUCLEOTIDE SEQUENCE [LARGE SCALE GENOMIC DNA]</scope>
    <source>
        <strain evidence="3">JCM 16898</strain>
    </source>
</reference>
<keyword evidence="3" id="KW-1185">Reference proteome</keyword>
<evidence type="ECO:0000256" key="1">
    <source>
        <dbReference type="SAM" id="SignalP"/>
    </source>
</evidence>
<sequence>MRKTLLLVAAAALAAVAAPAVATAVPGIVKWGAAHQTKAVRADWAWVFRAVMNKLGLPQSVLDSYDVIGFDPRGVGHSTPVTCNLTPEQQAKGKIPRYARDGMDVVKRAEEIKTVASQRATSRSAWMLPYVTTADTVRDMDRIRVALGESTISYDGYS</sequence>